<evidence type="ECO:0000313" key="1">
    <source>
        <dbReference type="EMBL" id="QBY55926.1"/>
    </source>
</evidence>
<evidence type="ECO:0000313" key="2">
    <source>
        <dbReference type="Proteomes" id="UP000295294"/>
    </source>
</evidence>
<dbReference type="AlphaFoldDB" id="A0A4P7LID7"/>
<dbReference type="OrthoDB" id="8926609at2"/>
<geneLocation type="plasmid" evidence="1">
    <name>unnamed1</name>
</geneLocation>
<organism evidence="1 2">
    <name type="scientific">Cupriavidus oxalaticus</name>
    <dbReference type="NCBI Taxonomy" id="96344"/>
    <lineage>
        <taxon>Bacteria</taxon>
        <taxon>Pseudomonadati</taxon>
        <taxon>Pseudomonadota</taxon>
        <taxon>Betaproteobacteria</taxon>
        <taxon>Burkholderiales</taxon>
        <taxon>Burkholderiaceae</taxon>
        <taxon>Cupriavidus</taxon>
    </lineage>
</organism>
<gene>
    <name evidence="1" type="ORF">E0W60_30865</name>
</gene>
<name>A0A4P7LID7_9BURK</name>
<keyword evidence="1" id="KW-0614">Plasmid</keyword>
<dbReference type="EMBL" id="CP038636">
    <property type="protein sequence ID" value="QBY55926.1"/>
    <property type="molecule type" value="Genomic_DNA"/>
</dbReference>
<sequence>MGELKSLRSMVDKWLGPAEATPPRVASVGRLRDCGSRFVCVESDRVTGTLSIVFFRHGDGAWYVFPPGTNRAGLAAMVREPRRER</sequence>
<reference evidence="1 2" key="1">
    <citation type="submission" date="2019-03" db="EMBL/GenBank/DDBJ databases">
        <title>Efficiently degradation of phenoxyalkanoic acid herbicides by Cupriavidus oxalaticus strain X32.</title>
        <authorList>
            <person name="Sheng X."/>
        </authorList>
    </citation>
    <scope>NUCLEOTIDE SEQUENCE [LARGE SCALE GENOMIC DNA]</scope>
    <source>
        <strain evidence="1 2">X32</strain>
        <plasmid evidence="1 2">unnamed1</plasmid>
    </source>
</reference>
<protein>
    <submittedName>
        <fullName evidence="1">Uncharacterized protein</fullName>
    </submittedName>
</protein>
<dbReference type="Proteomes" id="UP000295294">
    <property type="component" value="Plasmid unnamed1"/>
</dbReference>
<proteinExistence type="predicted"/>
<accession>A0A4P7LID7</accession>
<dbReference type="KEGG" id="cox:E0W60_30865"/>